<comment type="caution">
    <text evidence="2">The sequence shown here is derived from an EMBL/GenBank/DDBJ whole genome shotgun (WGS) entry which is preliminary data.</text>
</comment>
<keyword evidence="1" id="KW-0472">Membrane</keyword>
<keyword evidence="3" id="KW-1185">Reference proteome</keyword>
<gene>
    <name evidence="2" type="ORF">J9B83_04865</name>
</gene>
<keyword evidence="1" id="KW-0812">Transmembrane</keyword>
<proteinExistence type="predicted"/>
<dbReference type="Proteomes" id="UP000679722">
    <property type="component" value="Unassembled WGS sequence"/>
</dbReference>
<protein>
    <submittedName>
        <fullName evidence="2">Uncharacterized protein</fullName>
    </submittedName>
</protein>
<feature type="transmembrane region" description="Helical" evidence="1">
    <location>
        <begin position="125"/>
        <end position="144"/>
    </location>
</feature>
<reference evidence="3" key="1">
    <citation type="submission" date="2023-07" db="EMBL/GenBank/DDBJ databases">
        <title>Marinomonas vulgaris A79, complete genome.</title>
        <authorList>
            <person name="Ying J.-J."/>
        </authorList>
    </citation>
    <scope>NUCLEOTIDE SEQUENCE [LARGE SCALE GENOMIC DNA]</scope>
    <source>
        <strain evidence="3">A79</strain>
    </source>
</reference>
<sequence length="210" mass="23540">MFILRSLIYLFGMAGIAHLISLEGYQLLSDAQYSEHSLTEYLQDGFTLLSCVLFLIAAKMDERLHMSSTLLACLMAMMFVRESDAFLDAHVFDGAWQLIVTLIIIYAIVFVWGRIPAAYQSLKAYSMQPSFGIFVAGIVAVVAFSRMMGRGSFWQAVMGDSYMRVVKNIVEEGIETFGYSLIVIAAVELTLVCVRLHSKKKSPYFMAKHA</sequence>
<feature type="transmembrane region" description="Helical" evidence="1">
    <location>
        <begin position="95"/>
        <end position="113"/>
    </location>
</feature>
<keyword evidence="1" id="KW-1133">Transmembrane helix</keyword>
<dbReference type="EMBL" id="JAGSSV010000004">
    <property type="protein sequence ID" value="MBR7888268.1"/>
    <property type="molecule type" value="Genomic_DNA"/>
</dbReference>
<evidence type="ECO:0000313" key="3">
    <source>
        <dbReference type="Proteomes" id="UP000679722"/>
    </source>
</evidence>
<organism evidence="2 3">
    <name type="scientific">Marinomonas vulgaris</name>
    <dbReference type="NCBI Taxonomy" id="2823372"/>
    <lineage>
        <taxon>Bacteria</taxon>
        <taxon>Pseudomonadati</taxon>
        <taxon>Pseudomonadota</taxon>
        <taxon>Gammaproteobacteria</taxon>
        <taxon>Oceanospirillales</taxon>
        <taxon>Oceanospirillaceae</taxon>
        <taxon>Marinomonas</taxon>
    </lineage>
</organism>
<dbReference type="RefSeq" id="WP_211535617.1">
    <property type="nucleotide sequence ID" value="NZ_JAGSSV010000004.1"/>
</dbReference>
<evidence type="ECO:0000256" key="1">
    <source>
        <dbReference type="SAM" id="Phobius"/>
    </source>
</evidence>
<accession>A0ABS5H9A3</accession>
<feature type="transmembrane region" description="Helical" evidence="1">
    <location>
        <begin position="7"/>
        <end position="28"/>
    </location>
</feature>
<evidence type="ECO:0000313" key="2">
    <source>
        <dbReference type="EMBL" id="MBR7888268.1"/>
    </source>
</evidence>
<name>A0ABS5H9A3_9GAMM</name>
<feature type="transmembrane region" description="Helical" evidence="1">
    <location>
        <begin position="64"/>
        <end position="80"/>
    </location>
</feature>
<feature type="transmembrane region" description="Helical" evidence="1">
    <location>
        <begin position="177"/>
        <end position="196"/>
    </location>
</feature>
<feature type="transmembrane region" description="Helical" evidence="1">
    <location>
        <begin position="40"/>
        <end position="57"/>
    </location>
</feature>